<organism evidence="1">
    <name type="scientific">marine sediment metagenome</name>
    <dbReference type="NCBI Taxonomy" id="412755"/>
    <lineage>
        <taxon>unclassified sequences</taxon>
        <taxon>metagenomes</taxon>
        <taxon>ecological metagenomes</taxon>
    </lineage>
</organism>
<accession>A0A0F9A812</accession>
<name>A0A0F9A812_9ZZZZ</name>
<comment type="caution">
    <text evidence="1">The sequence shown here is derived from an EMBL/GenBank/DDBJ whole genome shotgun (WGS) entry which is preliminary data.</text>
</comment>
<protein>
    <recommendedName>
        <fullName evidence="2">Phage protein Gp37/Gp68</fullName>
    </recommendedName>
</protein>
<evidence type="ECO:0008006" key="2">
    <source>
        <dbReference type="Google" id="ProtNLM"/>
    </source>
</evidence>
<dbReference type="EMBL" id="LAZR01059189">
    <property type="protein sequence ID" value="KKK68331.1"/>
    <property type="molecule type" value="Genomic_DNA"/>
</dbReference>
<dbReference type="AlphaFoldDB" id="A0A0F9A812"/>
<dbReference type="InterPro" id="IPR011101">
    <property type="entry name" value="DUF5131"/>
</dbReference>
<evidence type="ECO:0000313" key="1">
    <source>
        <dbReference type="EMBL" id="KKK68331.1"/>
    </source>
</evidence>
<feature type="non-terminal residue" evidence="1">
    <location>
        <position position="108"/>
    </location>
</feature>
<sequence>MTRTAIEWTDETWNPVTGCSKVSPGCENCYAERQALGRLKGKKGYPGLPWTKVNASTNVVLHPDRLEIPLRAKRPRRYFVNSMSDLFHEEIPTWFIADVFGVMAKAKR</sequence>
<dbReference type="Pfam" id="PF07505">
    <property type="entry name" value="DUF5131"/>
    <property type="match status" value="1"/>
</dbReference>
<proteinExistence type="predicted"/>
<gene>
    <name evidence="1" type="ORF">LCGC14_2945160</name>
</gene>
<reference evidence="1" key="1">
    <citation type="journal article" date="2015" name="Nature">
        <title>Complex archaea that bridge the gap between prokaryotes and eukaryotes.</title>
        <authorList>
            <person name="Spang A."/>
            <person name="Saw J.H."/>
            <person name="Jorgensen S.L."/>
            <person name="Zaremba-Niedzwiedzka K."/>
            <person name="Martijn J."/>
            <person name="Lind A.E."/>
            <person name="van Eijk R."/>
            <person name="Schleper C."/>
            <person name="Guy L."/>
            <person name="Ettema T.J."/>
        </authorList>
    </citation>
    <scope>NUCLEOTIDE SEQUENCE</scope>
</reference>